<dbReference type="Proteomes" id="UP000683000">
    <property type="component" value="Unassembled WGS sequence"/>
</dbReference>
<name>A0A8I2YSS9_9AGAM</name>
<protein>
    <recommendedName>
        <fullName evidence="2">BCD1 alpha/beta domain-containing protein</fullName>
    </recommendedName>
</protein>
<dbReference type="GO" id="GO:0005634">
    <property type="term" value="C:nucleus"/>
    <property type="evidence" value="ECO:0007669"/>
    <property type="project" value="TreeGrafter"/>
</dbReference>
<dbReference type="Pfam" id="PF25790">
    <property type="entry name" value="BCD1"/>
    <property type="match status" value="1"/>
</dbReference>
<proteinExistence type="predicted"/>
<dbReference type="GO" id="GO:0070761">
    <property type="term" value="C:pre-snoRNP complex"/>
    <property type="evidence" value="ECO:0007669"/>
    <property type="project" value="TreeGrafter"/>
</dbReference>
<evidence type="ECO:0000313" key="3">
    <source>
        <dbReference type="EMBL" id="KAG6378499.1"/>
    </source>
</evidence>
<evidence type="ECO:0000259" key="2">
    <source>
        <dbReference type="Pfam" id="PF25790"/>
    </source>
</evidence>
<dbReference type="GO" id="GO:0000463">
    <property type="term" value="P:maturation of LSU-rRNA from tricistronic rRNA transcript (SSU-rRNA, 5.8S rRNA, LSU-rRNA)"/>
    <property type="evidence" value="ECO:0007669"/>
    <property type="project" value="TreeGrafter"/>
</dbReference>
<gene>
    <name evidence="3" type="ORF">JVT61DRAFT_12760</name>
</gene>
<keyword evidence="1" id="KW-0597">Phosphoprotein</keyword>
<reference evidence="3" key="1">
    <citation type="submission" date="2021-03" db="EMBL/GenBank/DDBJ databases">
        <title>Evolutionary innovations through gain and loss of genes in the ectomycorrhizal Boletales.</title>
        <authorList>
            <person name="Wu G."/>
            <person name="Miyauchi S."/>
            <person name="Morin E."/>
            <person name="Yang Z.-L."/>
            <person name="Xu J."/>
            <person name="Martin F.M."/>
        </authorList>
    </citation>
    <scope>NUCLEOTIDE SEQUENCE</scope>
    <source>
        <strain evidence="3">BR01</strain>
    </source>
</reference>
<accession>A0A8I2YSS9</accession>
<dbReference type="PANTHER" id="PTHR13483:SF3">
    <property type="entry name" value="BOX C_D SNORNA PROTEIN 1"/>
    <property type="match status" value="1"/>
</dbReference>
<keyword evidence="4" id="KW-1185">Reference proteome</keyword>
<dbReference type="OrthoDB" id="272357at2759"/>
<dbReference type="InterPro" id="IPR051639">
    <property type="entry name" value="BCD1"/>
</dbReference>
<feature type="domain" description="BCD1 alpha/beta" evidence="2">
    <location>
        <begin position="83"/>
        <end position="116"/>
    </location>
</feature>
<dbReference type="EMBL" id="JAGFBS010000006">
    <property type="protein sequence ID" value="KAG6378499.1"/>
    <property type="molecule type" value="Genomic_DNA"/>
</dbReference>
<dbReference type="GO" id="GO:0048254">
    <property type="term" value="P:snoRNA localization"/>
    <property type="evidence" value="ECO:0007669"/>
    <property type="project" value="TreeGrafter"/>
</dbReference>
<evidence type="ECO:0000256" key="1">
    <source>
        <dbReference type="ARBA" id="ARBA00022553"/>
    </source>
</evidence>
<dbReference type="GO" id="GO:0000492">
    <property type="term" value="P:box C/D snoRNP assembly"/>
    <property type="evidence" value="ECO:0007669"/>
    <property type="project" value="TreeGrafter"/>
</dbReference>
<evidence type="ECO:0000313" key="4">
    <source>
        <dbReference type="Proteomes" id="UP000683000"/>
    </source>
</evidence>
<sequence>MHKQDTGCTGERDKVQYVPMNAYGWGTMMRDYCYLEDVGRKVSECGNDIVRGGYMGNTGASKAASMHKFSRGRKSTTGRSKRDALRNYLETLGIDVEFLPAGMERRHLNQSTFDQK</sequence>
<dbReference type="InterPro" id="IPR057721">
    <property type="entry name" value="BCD1_alpha/beta"/>
</dbReference>
<dbReference type="PANTHER" id="PTHR13483">
    <property type="entry name" value="BOX C_D SNORNA PROTEIN 1-RELATED"/>
    <property type="match status" value="1"/>
</dbReference>
<comment type="caution">
    <text evidence="3">The sequence shown here is derived from an EMBL/GenBank/DDBJ whole genome shotgun (WGS) entry which is preliminary data.</text>
</comment>
<organism evidence="3 4">
    <name type="scientific">Boletus reticuloceps</name>
    <dbReference type="NCBI Taxonomy" id="495285"/>
    <lineage>
        <taxon>Eukaryota</taxon>
        <taxon>Fungi</taxon>
        <taxon>Dikarya</taxon>
        <taxon>Basidiomycota</taxon>
        <taxon>Agaricomycotina</taxon>
        <taxon>Agaricomycetes</taxon>
        <taxon>Agaricomycetidae</taxon>
        <taxon>Boletales</taxon>
        <taxon>Boletineae</taxon>
        <taxon>Boletaceae</taxon>
        <taxon>Boletoideae</taxon>
        <taxon>Boletus</taxon>
    </lineage>
</organism>
<dbReference type="AlphaFoldDB" id="A0A8I2YSS9"/>